<accession>A0AAD2FEX5</accession>
<dbReference type="GO" id="GO:0016757">
    <property type="term" value="F:glycosyltransferase activity"/>
    <property type="evidence" value="ECO:0007669"/>
    <property type="project" value="TreeGrafter"/>
</dbReference>
<dbReference type="Pfam" id="PF13692">
    <property type="entry name" value="Glyco_trans_1_4"/>
    <property type="match status" value="2"/>
</dbReference>
<evidence type="ECO:0000313" key="3">
    <source>
        <dbReference type="EMBL" id="CAJ1895036.1"/>
    </source>
</evidence>
<keyword evidence="1" id="KW-0808">Transferase</keyword>
<dbReference type="PANTHER" id="PTHR46401:SF2">
    <property type="entry name" value="GLYCOSYLTRANSFERASE WBBK-RELATED"/>
    <property type="match status" value="1"/>
</dbReference>
<feature type="region of interest" description="Disordered" evidence="2">
    <location>
        <begin position="792"/>
        <end position="840"/>
    </location>
</feature>
<comment type="caution">
    <text evidence="3">The sequence shown here is derived from an EMBL/GenBank/DDBJ whole genome shotgun (WGS) entry which is preliminary data.</text>
</comment>
<dbReference type="PANTHER" id="PTHR46401">
    <property type="entry name" value="GLYCOSYLTRANSFERASE WBBK-RELATED"/>
    <property type="match status" value="1"/>
</dbReference>
<name>A0AAD2FEX5_9STRA</name>
<protein>
    <recommendedName>
        <fullName evidence="5">Glycosyl transferase family 1 domain-containing protein</fullName>
    </recommendedName>
</protein>
<feature type="region of interest" description="Disordered" evidence="2">
    <location>
        <begin position="54"/>
        <end position="83"/>
    </location>
</feature>
<dbReference type="Proteomes" id="UP001295423">
    <property type="component" value="Unassembled WGS sequence"/>
</dbReference>
<dbReference type="Pfam" id="PF20102">
    <property type="entry name" value="DUF6492"/>
    <property type="match status" value="2"/>
</dbReference>
<keyword evidence="4" id="KW-1185">Reference proteome</keyword>
<dbReference type="InterPro" id="IPR045499">
    <property type="entry name" value="DUF6492"/>
</dbReference>
<dbReference type="SUPFAM" id="SSF53756">
    <property type="entry name" value="UDP-Glycosyltransferase/glycogen phosphorylase"/>
    <property type="match status" value="2"/>
</dbReference>
<evidence type="ECO:0000256" key="2">
    <source>
        <dbReference type="SAM" id="MobiDB-lite"/>
    </source>
</evidence>
<dbReference type="EMBL" id="CAKOGP040000001">
    <property type="protein sequence ID" value="CAJ1895036.1"/>
    <property type="molecule type" value="Genomic_DNA"/>
</dbReference>
<organism evidence="3 4">
    <name type="scientific">Cylindrotheca closterium</name>
    <dbReference type="NCBI Taxonomy" id="2856"/>
    <lineage>
        <taxon>Eukaryota</taxon>
        <taxon>Sar</taxon>
        <taxon>Stramenopiles</taxon>
        <taxon>Ochrophyta</taxon>
        <taxon>Bacillariophyta</taxon>
        <taxon>Bacillariophyceae</taxon>
        <taxon>Bacillariophycidae</taxon>
        <taxon>Bacillariales</taxon>
        <taxon>Bacillariaceae</taxon>
        <taxon>Cylindrotheca</taxon>
    </lineage>
</organism>
<evidence type="ECO:0008006" key="5">
    <source>
        <dbReference type="Google" id="ProtNLM"/>
    </source>
</evidence>
<sequence length="1536" mass="175673">MVQVKKPAGRIKPKSTTATIRSIALRMIILSTLANVFIYEFIDHPEHLEDADHMTDTPRIRDGSSSNTFMGPKAPENSYTGRTSANSALINPLDTTMKNPKNVFVDNIGHQYQALVSPFLIGNYSRHEGHGMDAVIMASAPDSALAVCVHNLYHLQGFRRFIFVVNDAKAHCHIIFDLLPQHGGPQDKKHICLEHNSFYTDAELKRLWNESGEFHNIHSGPPEKVLRAGKYYSNPRMGWYLQQFSKMLISRLVPDLSEQYLAIDSDIIPVRPIEYISRGYDGKLTIMMPQVQKKPDQWRDFSRLVFPELERQKSTLRKPNKNYVVGWMIFDRTVLRDMVGTIGEALLREKQLRDQFPFNVLHVGNELIKENNYFSEFYTYAIFAFNHTKVKYVEKFFEKPHRNRDMHESCILDQVIYKQAQDDSFTPPWNIWEEHKYHHFDSCPEGEAYFNFSTIGIWHDFHPPPWGGGNQFLLALRHGLDDLGMKVIGKNDPGDGTKQIRESGQVLLANAITFKGKNEILEDFKKENRLALVHRVDGPYYVARYFRTLNFKEPEPLPKEDKKTQEINDQYACATVFQSKWSIDANFKIGLNLKNPVVIPNMIDETLFYPPKESRPKREGRKLRIVASSHSDNVRKGFDTMLWLDQNLDFDKYELLFMGGHPKDFIPKRGLQVLKELGSEAVADFLRSGDIYFAPSRFEPASNAVSEALACGLPVLYQEGSSHGDLAGKAGVGFESTGPGLLRALEQLVANYDEHASSIYVPSMQDITKSYLSTMRWCFYMRHLMLVDPEAFSSSSGEGPVPQQRTPQLPAQAKQSPQRNLNDQGTISQTMPKQRSAQNPRNIFVDKLDANYQPLTSDFLLGNYSRHEGHGINAVIMAASPDSSLATNVHNLYHLQGFRRFIFVVNDAEADCPVIFDLVPQHATGNEKKHMCLEHNSFYTDAELKRLWDVNGEFKNIHDGPPEKVLRAGKYISNPRMGWYLQQFSKMLIPRLVPDLSDQYLAIDSDVIPVRPLEYVTKGDDGRLNLLMPQCQKPPLQWRDFSRLVLPEIERDKKYPRKNYVVGWMIFDQSVLSDLIEVINNALVREKGFKDPFPFNVLQVGNELIKENNYFSEFYTYAMFAFNQTKVNYVEKFYERPLGNTGMHESCVLNQTLYKQAQDDSFRPPWKLWEEHKYHRFNSCPEGEPYFNFSTIGIWHDFHTPPWGGGNQFLLALRHGLDDLGMKVIGKNDPGDGTKQIRESGQVLLANAITFKGKNEILEDFKSENRLALVHRVDGPYYVARYFRTLNFTEPEPLPKEDKKTQEINDQYACATVFQSKWSTDANIKIGLNLKNPVVIPNMIDETLFYPPKESRPKREGRKLRIVASSHSGNQRKGFDTMMWLDEHLDFDKYELLFMGGHPDDFVSKRGLQILKELGSEAVADFLRSGDIYFAPSRFEPASNAVSEAMACGLPVVYQEGSSHGDLVGKAGVGFESTGPGLLEAIERLVANYDEHAAAIYVPSMKDITQKYLSVMRWCFFMRHLMLENPEESSSSPSGD</sequence>
<dbReference type="CDD" id="cd03801">
    <property type="entry name" value="GT4_PimA-like"/>
    <property type="match status" value="1"/>
</dbReference>
<evidence type="ECO:0000313" key="4">
    <source>
        <dbReference type="Proteomes" id="UP001295423"/>
    </source>
</evidence>
<evidence type="ECO:0000256" key="1">
    <source>
        <dbReference type="ARBA" id="ARBA00022679"/>
    </source>
</evidence>
<proteinExistence type="predicted"/>
<reference evidence="3" key="1">
    <citation type="submission" date="2023-08" db="EMBL/GenBank/DDBJ databases">
        <authorList>
            <person name="Audoor S."/>
            <person name="Bilcke G."/>
        </authorList>
    </citation>
    <scope>NUCLEOTIDE SEQUENCE</scope>
</reference>
<gene>
    <name evidence="3" type="ORF">CYCCA115_LOCUS163</name>
</gene>
<dbReference type="Gene3D" id="3.40.50.2000">
    <property type="entry name" value="Glycogen Phosphorylase B"/>
    <property type="match status" value="2"/>
</dbReference>